<name>A0A4Z2EKQ4_9TELE</name>
<dbReference type="Proteomes" id="UP000314294">
    <property type="component" value="Unassembled WGS sequence"/>
</dbReference>
<proteinExistence type="predicted"/>
<dbReference type="EMBL" id="SRLO01005994">
    <property type="protein sequence ID" value="TNN29161.1"/>
    <property type="molecule type" value="Genomic_DNA"/>
</dbReference>
<dbReference type="OrthoDB" id="6111338at2759"/>
<dbReference type="AlphaFoldDB" id="A0A4Z2EKQ4"/>
<accession>A0A4Z2EKQ4</accession>
<keyword evidence="2" id="KW-1185">Reference proteome</keyword>
<evidence type="ECO:0000313" key="2">
    <source>
        <dbReference type="Proteomes" id="UP000314294"/>
    </source>
</evidence>
<organism evidence="1 2">
    <name type="scientific">Liparis tanakae</name>
    <name type="common">Tanaka's snailfish</name>
    <dbReference type="NCBI Taxonomy" id="230148"/>
    <lineage>
        <taxon>Eukaryota</taxon>
        <taxon>Metazoa</taxon>
        <taxon>Chordata</taxon>
        <taxon>Craniata</taxon>
        <taxon>Vertebrata</taxon>
        <taxon>Euteleostomi</taxon>
        <taxon>Actinopterygii</taxon>
        <taxon>Neopterygii</taxon>
        <taxon>Teleostei</taxon>
        <taxon>Neoteleostei</taxon>
        <taxon>Acanthomorphata</taxon>
        <taxon>Eupercaria</taxon>
        <taxon>Perciformes</taxon>
        <taxon>Cottioidei</taxon>
        <taxon>Cottales</taxon>
        <taxon>Liparidae</taxon>
        <taxon>Liparis</taxon>
    </lineage>
</organism>
<gene>
    <name evidence="1" type="primary">shtn1_0</name>
    <name evidence="1" type="ORF">EYF80_060691</name>
</gene>
<protein>
    <submittedName>
        <fullName evidence="1">Shootin-1</fullName>
    </submittedName>
</protein>
<comment type="caution">
    <text evidence="1">The sequence shown here is derived from an EMBL/GenBank/DDBJ whole genome shotgun (WGS) entry which is preliminary data.</text>
</comment>
<evidence type="ECO:0000313" key="1">
    <source>
        <dbReference type="EMBL" id="TNN29161.1"/>
    </source>
</evidence>
<reference evidence="1 2" key="1">
    <citation type="submission" date="2019-03" db="EMBL/GenBank/DDBJ databases">
        <title>First draft genome of Liparis tanakae, snailfish: a comprehensive survey of snailfish specific genes.</title>
        <authorList>
            <person name="Kim W."/>
            <person name="Song I."/>
            <person name="Jeong J.-H."/>
            <person name="Kim D."/>
            <person name="Kim S."/>
            <person name="Ryu S."/>
            <person name="Song J.Y."/>
            <person name="Lee S.K."/>
        </authorList>
    </citation>
    <scope>NUCLEOTIDE SEQUENCE [LARGE SCALE GENOMIC DNA]</scope>
    <source>
        <tissue evidence="1">Muscle</tissue>
    </source>
</reference>
<sequence length="68" mass="7890">MVIEEVNVIQQSLEIERTCRESAEALASKVHASCPRRRSAARPCHLFSLFYTAQYHRLRIRLSGLYNL</sequence>